<keyword evidence="3" id="KW-1185">Reference proteome</keyword>
<accession>A0ABD3W7A7</accession>
<sequence>MTSRIMAGVVRKFINSAKAPAPVGPYNQAVVVDRTMWLSGQIGLDPKTGNLVPGGTVPEANQALTNIGAVLEEAGITFNNVVKVTVLLADINDFTAVNEVYTKYFTSKYPARAAYQVAALPKNAKIEIEAVAIMDTIVDA</sequence>
<evidence type="ECO:0000313" key="2">
    <source>
        <dbReference type="EMBL" id="KAL3868450.1"/>
    </source>
</evidence>
<dbReference type="InterPro" id="IPR035959">
    <property type="entry name" value="RutC-like_sf"/>
</dbReference>
<protein>
    <recommendedName>
        <fullName evidence="4">2-iminobutanoate/2-iminopropanoate deaminase</fullName>
    </recommendedName>
</protein>
<dbReference type="PANTHER" id="PTHR11803">
    <property type="entry name" value="2-IMINOBUTANOATE/2-IMINOPROPANOATE DEAMINASE RIDA"/>
    <property type="match status" value="1"/>
</dbReference>
<dbReference type="InterPro" id="IPR019897">
    <property type="entry name" value="RidA_CS"/>
</dbReference>
<dbReference type="InterPro" id="IPR006056">
    <property type="entry name" value="RidA"/>
</dbReference>
<reference evidence="2 3" key="1">
    <citation type="submission" date="2024-11" db="EMBL/GenBank/DDBJ databases">
        <title>Chromosome-level genome assembly of the freshwater bivalve Anodonta woodiana.</title>
        <authorList>
            <person name="Chen X."/>
        </authorList>
    </citation>
    <scope>NUCLEOTIDE SEQUENCE [LARGE SCALE GENOMIC DNA]</scope>
    <source>
        <strain evidence="2">MN2024</strain>
        <tissue evidence="2">Gills</tissue>
    </source>
</reference>
<evidence type="ECO:0000313" key="3">
    <source>
        <dbReference type="Proteomes" id="UP001634394"/>
    </source>
</evidence>
<organism evidence="2 3">
    <name type="scientific">Sinanodonta woodiana</name>
    <name type="common">Chinese pond mussel</name>
    <name type="synonym">Anodonta woodiana</name>
    <dbReference type="NCBI Taxonomy" id="1069815"/>
    <lineage>
        <taxon>Eukaryota</taxon>
        <taxon>Metazoa</taxon>
        <taxon>Spiralia</taxon>
        <taxon>Lophotrochozoa</taxon>
        <taxon>Mollusca</taxon>
        <taxon>Bivalvia</taxon>
        <taxon>Autobranchia</taxon>
        <taxon>Heteroconchia</taxon>
        <taxon>Palaeoheterodonta</taxon>
        <taxon>Unionida</taxon>
        <taxon>Unionoidea</taxon>
        <taxon>Unionidae</taxon>
        <taxon>Unioninae</taxon>
        <taxon>Sinanodonta</taxon>
    </lineage>
</organism>
<dbReference type="CDD" id="cd00448">
    <property type="entry name" value="YjgF_YER057c_UK114_family"/>
    <property type="match status" value="1"/>
</dbReference>
<evidence type="ECO:0000256" key="1">
    <source>
        <dbReference type="ARBA" id="ARBA00010552"/>
    </source>
</evidence>
<dbReference type="NCBIfam" id="TIGR00004">
    <property type="entry name" value="Rid family detoxifying hydrolase"/>
    <property type="match status" value="1"/>
</dbReference>
<dbReference type="PANTHER" id="PTHR11803:SF39">
    <property type="entry name" value="2-IMINOBUTANOATE_2-IMINOPROPANOATE DEAMINASE"/>
    <property type="match status" value="1"/>
</dbReference>
<proteinExistence type="inferred from homology"/>
<dbReference type="PROSITE" id="PS01094">
    <property type="entry name" value="UPF0076"/>
    <property type="match status" value="1"/>
</dbReference>
<dbReference type="Gene3D" id="3.30.1330.40">
    <property type="entry name" value="RutC-like"/>
    <property type="match status" value="1"/>
</dbReference>
<dbReference type="Pfam" id="PF01042">
    <property type="entry name" value="Ribonuc_L-PSP"/>
    <property type="match status" value="1"/>
</dbReference>
<dbReference type="Proteomes" id="UP001634394">
    <property type="component" value="Unassembled WGS sequence"/>
</dbReference>
<comment type="similarity">
    <text evidence="1">Belongs to the RutC family.</text>
</comment>
<dbReference type="EMBL" id="JBJQND010000008">
    <property type="protein sequence ID" value="KAL3868450.1"/>
    <property type="molecule type" value="Genomic_DNA"/>
</dbReference>
<comment type="caution">
    <text evidence="2">The sequence shown here is derived from an EMBL/GenBank/DDBJ whole genome shotgun (WGS) entry which is preliminary data.</text>
</comment>
<gene>
    <name evidence="2" type="ORF">ACJMK2_041256</name>
</gene>
<name>A0ABD3W7A7_SINWO</name>
<dbReference type="FunFam" id="3.30.1330.40:FF:000001">
    <property type="entry name" value="L-PSP family endoribonuclease"/>
    <property type="match status" value="1"/>
</dbReference>
<dbReference type="InterPro" id="IPR006175">
    <property type="entry name" value="YjgF/YER057c/UK114"/>
</dbReference>
<dbReference type="AlphaFoldDB" id="A0ABD3W7A7"/>
<dbReference type="SUPFAM" id="SSF55298">
    <property type="entry name" value="YjgF-like"/>
    <property type="match status" value="1"/>
</dbReference>
<evidence type="ECO:0008006" key="4">
    <source>
        <dbReference type="Google" id="ProtNLM"/>
    </source>
</evidence>